<keyword evidence="7 15" id="KW-0812">Transmembrane</keyword>
<comment type="function">
    <text evidence="1">This protein catalyzes the committed step to the synthesis of the acidic phospholipids.</text>
</comment>
<protein>
    <recommendedName>
        <fullName evidence="13">Phosphatidylglycerophosphate synthase</fullName>
    </recommendedName>
</protein>
<keyword evidence="9" id="KW-0443">Lipid metabolism</keyword>
<evidence type="ECO:0000256" key="1">
    <source>
        <dbReference type="ARBA" id="ARBA00003973"/>
    </source>
</evidence>
<evidence type="ECO:0000256" key="15">
    <source>
        <dbReference type="SAM" id="Phobius"/>
    </source>
</evidence>
<evidence type="ECO:0000256" key="7">
    <source>
        <dbReference type="ARBA" id="ARBA00022692"/>
    </source>
</evidence>
<keyword evidence="12" id="KW-1208">Phospholipid metabolism</keyword>
<dbReference type="RefSeq" id="WP_108022337.1">
    <property type="nucleotide sequence ID" value="NZ_QBKR01000005.1"/>
</dbReference>
<dbReference type="AlphaFoldDB" id="A0A2T6C2J7"/>
<dbReference type="InterPro" id="IPR004570">
    <property type="entry name" value="Phosphatidylglycerol_P_synth"/>
</dbReference>
<name>A0A2T6C2J7_9BACL</name>
<feature type="transmembrane region" description="Helical" evidence="15">
    <location>
        <begin position="7"/>
        <end position="24"/>
    </location>
</feature>
<feature type="transmembrane region" description="Helical" evidence="15">
    <location>
        <begin position="120"/>
        <end position="140"/>
    </location>
</feature>
<keyword evidence="10 15" id="KW-0472">Membrane</keyword>
<evidence type="ECO:0000256" key="13">
    <source>
        <dbReference type="ARBA" id="ARBA00033018"/>
    </source>
</evidence>
<dbReference type="GO" id="GO:0006655">
    <property type="term" value="P:phosphatidylglycerol biosynthetic process"/>
    <property type="evidence" value="ECO:0007669"/>
    <property type="project" value="UniProtKB-UniPathway"/>
</dbReference>
<comment type="similarity">
    <text evidence="4 14">Belongs to the CDP-alcohol phosphatidyltransferase class-I family.</text>
</comment>
<dbReference type="PROSITE" id="PS00379">
    <property type="entry name" value="CDP_ALCOHOL_P_TRANSF"/>
    <property type="match status" value="1"/>
</dbReference>
<dbReference type="GO" id="GO:0016020">
    <property type="term" value="C:membrane"/>
    <property type="evidence" value="ECO:0007669"/>
    <property type="project" value="UniProtKB-SubCell"/>
</dbReference>
<keyword evidence="11" id="KW-0594">Phospholipid biosynthesis</keyword>
<dbReference type="UniPathway" id="UPA00084">
    <property type="reaction ID" value="UER00503"/>
</dbReference>
<proteinExistence type="inferred from homology"/>
<comment type="subcellular location">
    <subcellularLocation>
        <location evidence="2">Membrane</location>
        <topology evidence="2">Multi-pass membrane protein</topology>
    </subcellularLocation>
</comment>
<dbReference type="EMBL" id="QBKR01000005">
    <property type="protein sequence ID" value="PTX62539.1"/>
    <property type="molecule type" value="Genomic_DNA"/>
</dbReference>
<dbReference type="Proteomes" id="UP000244240">
    <property type="component" value="Unassembled WGS sequence"/>
</dbReference>
<dbReference type="Gene3D" id="1.20.120.1760">
    <property type="match status" value="1"/>
</dbReference>
<organism evidence="16 17">
    <name type="scientific">Melghirimyces profundicolus</name>
    <dbReference type="NCBI Taxonomy" id="1242148"/>
    <lineage>
        <taxon>Bacteria</taxon>
        <taxon>Bacillati</taxon>
        <taxon>Bacillota</taxon>
        <taxon>Bacilli</taxon>
        <taxon>Bacillales</taxon>
        <taxon>Thermoactinomycetaceae</taxon>
        <taxon>Melghirimyces</taxon>
    </lineage>
</organism>
<gene>
    <name evidence="16" type="ORF">C8P63_105134</name>
</gene>
<dbReference type="Pfam" id="PF01066">
    <property type="entry name" value="CDP-OH_P_transf"/>
    <property type="match status" value="1"/>
</dbReference>
<keyword evidence="5" id="KW-0444">Lipid biosynthesis</keyword>
<evidence type="ECO:0000313" key="17">
    <source>
        <dbReference type="Proteomes" id="UP000244240"/>
    </source>
</evidence>
<dbReference type="InterPro" id="IPR050324">
    <property type="entry name" value="CDP-alcohol_PTase-I"/>
</dbReference>
<keyword evidence="17" id="KW-1185">Reference proteome</keyword>
<sequence length="173" mass="19575">MNLPNAVTLFRFILIPVYLTLFFSDIPFKMQWAFGVLLLAGLTDVVDGWLARKNKQVTQLGIMLDPLADKLMMLAVFLSLLVSHRISIFAAIAIFVRDLGMIIASAFFHFQGKLTVPANLMGKLTTVLYYVALSLLMFDHPSAGEFLWGVIIFSFITSLIYLFQFKLINQRSM</sequence>
<dbReference type="PANTHER" id="PTHR14269">
    <property type="entry name" value="CDP-DIACYLGLYCEROL--GLYCEROL-3-PHOSPHATE 3-PHOSPHATIDYLTRANSFERASE-RELATED"/>
    <property type="match status" value="1"/>
</dbReference>
<keyword evidence="6 14" id="KW-0808">Transferase</keyword>
<dbReference type="InterPro" id="IPR048254">
    <property type="entry name" value="CDP_ALCOHOL_P_TRANSF_CS"/>
</dbReference>
<evidence type="ECO:0000256" key="5">
    <source>
        <dbReference type="ARBA" id="ARBA00022516"/>
    </source>
</evidence>
<comment type="caution">
    <text evidence="16">The sequence shown here is derived from an EMBL/GenBank/DDBJ whole genome shotgun (WGS) entry which is preliminary data.</text>
</comment>
<dbReference type="InterPro" id="IPR043130">
    <property type="entry name" value="CDP-OH_PTrfase_TM_dom"/>
</dbReference>
<accession>A0A2T6C2J7</accession>
<evidence type="ECO:0000256" key="11">
    <source>
        <dbReference type="ARBA" id="ARBA00023209"/>
    </source>
</evidence>
<dbReference type="OrthoDB" id="9796672at2"/>
<evidence type="ECO:0000256" key="12">
    <source>
        <dbReference type="ARBA" id="ARBA00023264"/>
    </source>
</evidence>
<dbReference type="InterPro" id="IPR000462">
    <property type="entry name" value="CDP-OH_P_trans"/>
</dbReference>
<evidence type="ECO:0000313" key="16">
    <source>
        <dbReference type="EMBL" id="PTX62539.1"/>
    </source>
</evidence>
<keyword evidence="8 15" id="KW-1133">Transmembrane helix</keyword>
<evidence type="ECO:0000256" key="4">
    <source>
        <dbReference type="ARBA" id="ARBA00010441"/>
    </source>
</evidence>
<dbReference type="PIRSF" id="PIRSF000847">
    <property type="entry name" value="Phos_ph_gly_syn"/>
    <property type="match status" value="1"/>
</dbReference>
<evidence type="ECO:0000256" key="8">
    <source>
        <dbReference type="ARBA" id="ARBA00022989"/>
    </source>
</evidence>
<evidence type="ECO:0000256" key="6">
    <source>
        <dbReference type="ARBA" id="ARBA00022679"/>
    </source>
</evidence>
<feature type="transmembrane region" description="Helical" evidence="15">
    <location>
        <begin position="146"/>
        <end position="163"/>
    </location>
</feature>
<dbReference type="GO" id="GO:0008444">
    <property type="term" value="F:CDP-diacylglycerol-glycerol-3-phosphate 3-phosphatidyltransferase activity"/>
    <property type="evidence" value="ECO:0007669"/>
    <property type="project" value="InterPro"/>
</dbReference>
<dbReference type="PANTHER" id="PTHR14269:SF11">
    <property type="entry name" value="CDP-DIACYLGLYCEROL--GLYCEROL-3-PHOSPHATE 3-PHOSPHATIDYLTRANSFERASE"/>
    <property type="match status" value="1"/>
</dbReference>
<evidence type="ECO:0000256" key="10">
    <source>
        <dbReference type="ARBA" id="ARBA00023136"/>
    </source>
</evidence>
<evidence type="ECO:0000256" key="9">
    <source>
        <dbReference type="ARBA" id="ARBA00023098"/>
    </source>
</evidence>
<evidence type="ECO:0000256" key="2">
    <source>
        <dbReference type="ARBA" id="ARBA00004141"/>
    </source>
</evidence>
<reference evidence="16 17" key="1">
    <citation type="submission" date="2018-04" db="EMBL/GenBank/DDBJ databases">
        <title>Genomic Encyclopedia of Archaeal and Bacterial Type Strains, Phase II (KMG-II): from individual species to whole genera.</title>
        <authorList>
            <person name="Goeker M."/>
        </authorList>
    </citation>
    <scope>NUCLEOTIDE SEQUENCE [LARGE SCALE GENOMIC DNA]</scope>
    <source>
        <strain evidence="16 17">DSM 45787</strain>
    </source>
</reference>
<comment type="pathway">
    <text evidence="3">Lipid metabolism.</text>
</comment>
<evidence type="ECO:0000256" key="14">
    <source>
        <dbReference type="RuleBase" id="RU003750"/>
    </source>
</evidence>
<evidence type="ECO:0000256" key="3">
    <source>
        <dbReference type="ARBA" id="ARBA00005189"/>
    </source>
</evidence>